<protein>
    <submittedName>
        <fullName evidence="3">Uncharacterized protein</fullName>
    </submittedName>
</protein>
<evidence type="ECO:0000313" key="4">
    <source>
        <dbReference type="Proteomes" id="UP000648187"/>
    </source>
</evidence>
<proteinExistence type="predicted"/>
<feature type="region of interest" description="Disordered" evidence="1">
    <location>
        <begin position="615"/>
        <end position="661"/>
    </location>
</feature>
<feature type="compositionally biased region" description="Low complexity" evidence="1">
    <location>
        <begin position="480"/>
        <end position="489"/>
    </location>
</feature>
<dbReference type="Proteomes" id="UP000648187">
    <property type="component" value="Unassembled WGS sequence"/>
</dbReference>
<reference evidence="3" key="1">
    <citation type="submission" date="2020-08" db="EMBL/GenBank/DDBJ databases">
        <title>Spodoptera exigua strain:BAW_Kor-Di-RS1 Genome sequencing and assembly.</title>
        <authorList>
            <person name="Kim J."/>
            <person name="Nam H.Y."/>
            <person name="Kwon M."/>
            <person name="Choi J.H."/>
            <person name="Cho S.R."/>
            <person name="Kim G.-H."/>
        </authorList>
    </citation>
    <scope>NUCLEOTIDE SEQUENCE</scope>
    <source>
        <strain evidence="3">BAW_Kor-Di-RS1</strain>
        <tissue evidence="3">Whole-body</tissue>
    </source>
</reference>
<feature type="compositionally biased region" description="Low complexity" evidence="1">
    <location>
        <begin position="724"/>
        <end position="752"/>
    </location>
</feature>
<feature type="region of interest" description="Disordered" evidence="1">
    <location>
        <begin position="304"/>
        <end position="353"/>
    </location>
</feature>
<feature type="compositionally biased region" description="Polar residues" evidence="1">
    <location>
        <begin position="863"/>
        <end position="872"/>
    </location>
</feature>
<dbReference type="EMBL" id="JACKWZ010000204">
    <property type="protein sequence ID" value="KAF9412044.1"/>
    <property type="molecule type" value="Genomic_DNA"/>
</dbReference>
<feature type="compositionally biased region" description="Low complexity" evidence="1">
    <location>
        <begin position="844"/>
        <end position="860"/>
    </location>
</feature>
<evidence type="ECO:0000313" key="3">
    <source>
        <dbReference type="EMBL" id="KAF9412044.1"/>
    </source>
</evidence>
<feature type="region of interest" description="Disordered" evidence="1">
    <location>
        <begin position="410"/>
        <end position="576"/>
    </location>
</feature>
<feature type="compositionally biased region" description="Low complexity" evidence="1">
    <location>
        <begin position="1150"/>
        <end position="1164"/>
    </location>
</feature>
<feature type="signal peptide" evidence="2">
    <location>
        <begin position="1"/>
        <end position="18"/>
    </location>
</feature>
<evidence type="ECO:0000256" key="2">
    <source>
        <dbReference type="SAM" id="SignalP"/>
    </source>
</evidence>
<feature type="compositionally biased region" description="Low complexity" evidence="1">
    <location>
        <begin position="1240"/>
        <end position="1259"/>
    </location>
</feature>
<comment type="caution">
    <text evidence="3">The sequence shown here is derived from an EMBL/GenBank/DDBJ whole genome shotgun (WGS) entry which is preliminary data.</text>
</comment>
<feature type="compositionally biased region" description="Polar residues" evidence="1">
    <location>
        <begin position="342"/>
        <end position="352"/>
    </location>
</feature>
<feature type="region of interest" description="Disordered" evidence="1">
    <location>
        <begin position="1476"/>
        <end position="1506"/>
    </location>
</feature>
<name>A0A835GD98_SPOEX</name>
<feature type="region of interest" description="Disordered" evidence="1">
    <location>
        <begin position="724"/>
        <end position="754"/>
    </location>
</feature>
<feature type="compositionally biased region" description="Polar residues" evidence="1">
    <location>
        <begin position="326"/>
        <end position="335"/>
    </location>
</feature>
<evidence type="ECO:0000256" key="1">
    <source>
        <dbReference type="SAM" id="MobiDB-lite"/>
    </source>
</evidence>
<feature type="compositionally biased region" description="Low complexity" evidence="1">
    <location>
        <begin position="1476"/>
        <end position="1500"/>
    </location>
</feature>
<accession>A0A835GD98</accession>
<feature type="region of interest" description="Disordered" evidence="1">
    <location>
        <begin position="1240"/>
        <end position="1271"/>
    </location>
</feature>
<keyword evidence="2" id="KW-0732">Signal</keyword>
<feature type="non-terminal residue" evidence="3">
    <location>
        <position position="1"/>
    </location>
</feature>
<feature type="compositionally biased region" description="Low complexity" evidence="1">
    <location>
        <begin position="304"/>
        <end position="321"/>
    </location>
</feature>
<feature type="compositionally biased region" description="Polar residues" evidence="1">
    <location>
        <begin position="410"/>
        <end position="426"/>
    </location>
</feature>
<feature type="compositionally biased region" description="Low complexity" evidence="1">
    <location>
        <begin position="427"/>
        <end position="442"/>
    </location>
</feature>
<gene>
    <name evidence="3" type="ORF">HW555_009322</name>
</gene>
<feature type="region of interest" description="Disordered" evidence="1">
    <location>
        <begin position="1109"/>
        <end position="1128"/>
    </location>
</feature>
<feature type="compositionally biased region" description="Polar residues" evidence="1">
    <location>
        <begin position="889"/>
        <end position="904"/>
    </location>
</feature>
<feature type="region of interest" description="Disordered" evidence="1">
    <location>
        <begin position="969"/>
        <end position="1006"/>
    </location>
</feature>
<feature type="compositionally biased region" description="Polar residues" evidence="1">
    <location>
        <begin position="1049"/>
        <end position="1068"/>
    </location>
</feature>
<feature type="compositionally biased region" description="Polar residues" evidence="1">
    <location>
        <begin position="1169"/>
        <end position="1203"/>
    </location>
</feature>
<feature type="region of interest" description="Disordered" evidence="1">
    <location>
        <begin position="1144"/>
        <end position="1205"/>
    </location>
</feature>
<feature type="compositionally biased region" description="Polar residues" evidence="1">
    <location>
        <begin position="490"/>
        <end position="519"/>
    </location>
</feature>
<feature type="compositionally biased region" description="Polar residues" evidence="1">
    <location>
        <begin position="443"/>
        <end position="464"/>
    </location>
</feature>
<feature type="chain" id="PRO_5032428186" evidence="2">
    <location>
        <begin position="19"/>
        <end position="1506"/>
    </location>
</feature>
<feature type="region of interest" description="Disordered" evidence="1">
    <location>
        <begin position="889"/>
        <end position="909"/>
    </location>
</feature>
<sequence length="1506" mass="154286">MVLLTAFVAVCGAAKLDANHLSPISAKFSASSSGSLQASLDGSVQGATGSFTNDAQGVVVEAANPGTRTSGAEPTGLGGPRTSYGSLNSKVGEAAFTGSIAGPLTRIAPGFGSIVGLDDSEKVIGNTLKIASNVALDNDNLGFESDNGIAVGANGIAKDGVKAEGGSFYKENDAKTYSVSYTAGKDGYKATGPSTSGGTLISLEKNAKEGAAGHIQDGSYDAKTYETGVSSGGATNDNVKQNGVATSSGIFASQGNQAQKPTSGILVGTYNAASDVVHSSHSVNNEHNGVHNLGILGSNLPFGSVSSQSGSAQHSQGSVSSKGTKEVSSQSTQNRFGEGSKSEGSYSHTSFGSGPLIKTPSFTGLSDSSNGNSAYSSAIVTGSGSASAFASTGSSGFGLKNENLPSANFGLASQHTHGSKSDSTIGSSLSAPATASASASVSGIQKQEQSISQNGGTSVGSETSAHLHPTHESAAISHKPSSPIPISTIDLETNNQPSSATTSASGSQFSLTQSSVQNGEKSESDSFLNRFGEGQQSGITSSDKFSQSSKPGTLGSSYAESSANVQQSNQLSESSSFGISAQQSGFQSQSIGKIPSTSNEAFVSSVQPTQPTVAFLSSQGPTKVPDTELSTPLESSGNFDIHYQSSNQALPTPTVSSQVGPIDPTITQEQGVDYSYFYKQPSKPFIIPPKSTSFGQAIPVSVLTDSHSSSSYSGITQAAISPFTSGSTSTSTRFGTQSSLVDSKPSVSSSLSGQQNSIKFGSNLVQKPTVQSQTQYGQSFIGQTSDSTLSPTQQYQGTIYQYNKPAVSLSAQDNKVSSSVGQATLSQTKPSQISTDYKFGSQQISYQSGSQSSSGQIIGQKPSGASQLSGSNYQQSQLGLSTQFGQKVQTTQGSSFSSNTQNPQLEFGKKPTSITQSITYTQQTVPSISQTSFVQKPIDSSQVSSVASKPQTSQGSSFTSNTYSVFGTTPSKSPAGSIQTQFGSTESRFGQSSQSNLGSSVGVSSTTAKPLGSTYQQIQFGSSGSQFTLKPQTTKGSSFTYSQSQVSSKKPSYTFGTQFGQNSQKNEGTYQQAQFGSQSSLGQTQFGSKPVSTQFGSSISQFAQNTQGSGLVSTTAKPSSQKPFSSSYQHVQFASSGTQFGAKPQVTQGSSFTSNTYTQSQSSQFGKKPSSSVQATFQQSQFGQNKDSAISSTTAKPSLSQKPFGSTFQQTQFGSQFTQSQSNKGNVVSTTSKPVFSQTSFGLSSQQSQSGSSGFQFGQNTKDNKGSNIVSSTSKPIFGQASFGVTTQQFGSSGSQYGIGSQLNKGSNVVSTTAKPVFGQTSFAKPVFGQTSFGSGSQQFGSSGSQFGIGSQINKGSNVVSSAYKPTFSQTSFGSSSQQFGSSGSQLNNGVVSTTTKPIVVQTSFGSSSQQTQFGSTGSQFGVGSQLNKGSSVVSTTYKPIVSQTSFGATSQQFGSSGSQLNNGVVSTTTKPIVSQTSFGSSSQQTQFGSSGSQFGVGSQLNKGSS</sequence>
<organism evidence="3 4">
    <name type="scientific">Spodoptera exigua</name>
    <name type="common">Beet armyworm</name>
    <name type="synonym">Noctua fulgens</name>
    <dbReference type="NCBI Taxonomy" id="7107"/>
    <lineage>
        <taxon>Eukaryota</taxon>
        <taxon>Metazoa</taxon>
        <taxon>Ecdysozoa</taxon>
        <taxon>Arthropoda</taxon>
        <taxon>Hexapoda</taxon>
        <taxon>Insecta</taxon>
        <taxon>Pterygota</taxon>
        <taxon>Neoptera</taxon>
        <taxon>Endopterygota</taxon>
        <taxon>Lepidoptera</taxon>
        <taxon>Glossata</taxon>
        <taxon>Ditrysia</taxon>
        <taxon>Noctuoidea</taxon>
        <taxon>Noctuidae</taxon>
        <taxon>Amphipyrinae</taxon>
        <taxon>Spodoptera</taxon>
    </lineage>
</organism>
<feature type="region of interest" description="Disordered" evidence="1">
    <location>
        <begin position="844"/>
        <end position="872"/>
    </location>
</feature>
<feature type="compositionally biased region" description="Polar residues" evidence="1">
    <location>
        <begin position="534"/>
        <end position="576"/>
    </location>
</feature>
<feature type="region of interest" description="Disordered" evidence="1">
    <location>
        <begin position="1048"/>
        <end position="1068"/>
    </location>
</feature>
<feature type="compositionally biased region" description="Polar residues" evidence="1">
    <location>
        <begin position="628"/>
        <end position="661"/>
    </location>
</feature>
<keyword evidence="4" id="KW-1185">Reference proteome</keyword>